<reference evidence="3 4" key="1">
    <citation type="submission" date="2021-02" db="EMBL/GenBank/DDBJ databases">
        <title>Plant Genome Project.</title>
        <authorList>
            <person name="Zhang R.-G."/>
        </authorList>
    </citation>
    <scope>NUCLEOTIDE SEQUENCE [LARGE SCALE GENOMIC DNA]</scope>
    <source>
        <tissue evidence="3">Leaves</tissue>
    </source>
</reference>
<accession>A0ABQ8H0M7</accession>
<gene>
    <name evidence="3" type="ORF">JRO89_XS15G0011100</name>
</gene>
<evidence type="ECO:0000259" key="2">
    <source>
        <dbReference type="Pfam" id="PF24626"/>
    </source>
</evidence>
<comment type="caution">
    <text evidence="3">The sequence shown here is derived from an EMBL/GenBank/DDBJ whole genome shotgun (WGS) entry which is preliminary data.</text>
</comment>
<dbReference type="EMBL" id="JAFEMO010000015">
    <property type="protein sequence ID" value="KAH7543753.1"/>
    <property type="molecule type" value="Genomic_DNA"/>
</dbReference>
<name>A0ABQ8H0M7_9ROSI</name>
<dbReference type="Pfam" id="PF17921">
    <property type="entry name" value="Integrase_H2C2"/>
    <property type="match status" value="1"/>
</dbReference>
<proteinExistence type="predicted"/>
<feature type="domain" description="Tf2-1-like SH3-like" evidence="2">
    <location>
        <begin position="423"/>
        <end position="484"/>
    </location>
</feature>
<feature type="domain" description="Integrase zinc-binding" evidence="1">
    <location>
        <begin position="280"/>
        <end position="331"/>
    </location>
</feature>
<evidence type="ECO:0008006" key="5">
    <source>
        <dbReference type="Google" id="ProtNLM"/>
    </source>
</evidence>
<protein>
    <recommendedName>
        <fullName evidence="5">Integrase zinc-binding domain-containing protein</fullName>
    </recommendedName>
</protein>
<organism evidence="3 4">
    <name type="scientific">Xanthoceras sorbifolium</name>
    <dbReference type="NCBI Taxonomy" id="99658"/>
    <lineage>
        <taxon>Eukaryota</taxon>
        <taxon>Viridiplantae</taxon>
        <taxon>Streptophyta</taxon>
        <taxon>Embryophyta</taxon>
        <taxon>Tracheophyta</taxon>
        <taxon>Spermatophyta</taxon>
        <taxon>Magnoliopsida</taxon>
        <taxon>eudicotyledons</taxon>
        <taxon>Gunneridae</taxon>
        <taxon>Pentapetalae</taxon>
        <taxon>rosids</taxon>
        <taxon>malvids</taxon>
        <taxon>Sapindales</taxon>
        <taxon>Sapindaceae</taxon>
        <taxon>Xanthoceroideae</taxon>
        <taxon>Xanthoceras</taxon>
    </lineage>
</organism>
<dbReference type="Proteomes" id="UP000827721">
    <property type="component" value="Unassembled WGS sequence"/>
</dbReference>
<keyword evidence="4" id="KW-1185">Reference proteome</keyword>
<evidence type="ECO:0000259" key="1">
    <source>
        <dbReference type="Pfam" id="PF17921"/>
    </source>
</evidence>
<dbReference type="Pfam" id="PF24626">
    <property type="entry name" value="SH3_Tf2-1"/>
    <property type="match status" value="1"/>
</dbReference>
<dbReference type="InterPro" id="IPR056924">
    <property type="entry name" value="SH3_Tf2-1"/>
</dbReference>
<dbReference type="PANTHER" id="PTHR35046">
    <property type="entry name" value="ZINC KNUCKLE (CCHC-TYPE) FAMILY PROTEIN"/>
    <property type="match status" value="1"/>
</dbReference>
<sequence length="533" mass="61378">MGRLNPDAFDPDTFDDWIMSLEYYFDWFVVPEDRKVQYEKLKLKGPAQLTVRSKTNETEAQILARYLKGLKADIRKEMLTTRLYNVEEAYQLALQLEQTSKRGTVGDGKGKTKAFGEGLQCYKCKRFRHFAVVCPIRDQRIAFVYEKDLMFQEEEKPNKKARAARGTHSNNWKRTNIFHTRVEHGDKALIVIIDNSSSMNVVAKEVVEWLGLPQEAHPMPYRVSGINDNNSVPVKNNCFVKFSLGKKYTNKTNTITTLSDFSLKDGFLTKNGQICVPKGSMREFILLELHGGGLAGHFRFDKTYLLVADRFYWPHKRRDFYTIVARCRVCQDLILPQAEFTYNNSINRTIGNSSFQLVYGIDPRIPLDTIALPLPQRLSEAGLDFVAHMQFVHEEVRRKIALQTNHYAQHANLKRRDKQFEVGAQVMIRLHPECFPSGSYSKLHALWAGPFQILKKLGPNAYVVDLPPTYTISPIFNVEDLTEFQWEVVSSNPLPDTPIKIPSIPRQPNNVATILDHQFVSTRRDGYYKFLVQ</sequence>
<dbReference type="Gene3D" id="1.10.340.70">
    <property type="match status" value="1"/>
</dbReference>
<evidence type="ECO:0000313" key="3">
    <source>
        <dbReference type="EMBL" id="KAH7543753.1"/>
    </source>
</evidence>
<dbReference type="PANTHER" id="PTHR35046:SF26">
    <property type="entry name" value="RNA-DIRECTED DNA POLYMERASE"/>
    <property type="match status" value="1"/>
</dbReference>
<dbReference type="InterPro" id="IPR041588">
    <property type="entry name" value="Integrase_H2C2"/>
</dbReference>
<evidence type="ECO:0000313" key="4">
    <source>
        <dbReference type="Proteomes" id="UP000827721"/>
    </source>
</evidence>